<evidence type="ECO:0000313" key="3">
    <source>
        <dbReference type="EMBL" id="HER40627.1"/>
    </source>
</evidence>
<comment type="caution">
    <text evidence="3">The sequence shown here is derived from an EMBL/GenBank/DDBJ whole genome shotgun (WGS) entry which is preliminary data.</text>
</comment>
<protein>
    <submittedName>
        <fullName evidence="3">Methyltransferase domain-containing protein</fullName>
    </submittedName>
</protein>
<evidence type="ECO:0000259" key="2">
    <source>
        <dbReference type="Pfam" id="PF13649"/>
    </source>
</evidence>
<gene>
    <name evidence="3" type="ORF">ENO10_05350</name>
</gene>
<dbReference type="InterPro" id="IPR041698">
    <property type="entry name" value="Methyltransf_25"/>
</dbReference>
<keyword evidence="3" id="KW-0489">Methyltransferase</keyword>
<accession>A0A7C2R7D7</accession>
<dbReference type="Pfam" id="PF13649">
    <property type="entry name" value="Methyltransf_25"/>
    <property type="match status" value="1"/>
</dbReference>
<reference evidence="3" key="1">
    <citation type="journal article" date="2020" name="mSystems">
        <title>Genome- and Community-Level Interaction Insights into Carbon Utilization and Element Cycling Functions of Hydrothermarchaeota in Hydrothermal Sediment.</title>
        <authorList>
            <person name="Zhou Z."/>
            <person name="Liu Y."/>
            <person name="Xu W."/>
            <person name="Pan J."/>
            <person name="Luo Z.H."/>
            <person name="Li M."/>
        </authorList>
    </citation>
    <scope>NUCLEOTIDE SEQUENCE [LARGE SCALE GENOMIC DNA]</scope>
    <source>
        <strain evidence="3">SpSt-1235</strain>
    </source>
</reference>
<name>A0A7C2R7D7_9FLAO</name>
<dbReference type="EMBL" id="DSEE01000394">
    <property type="protein sequence ID" value="HER40627.1"/>
    <property type="molecule type" value="Genomic_DNA"/>
</dbReference>
<dbReference type="GO" id="GO:0008168">
    <property type="term" value="F:methyltransferase activity"/>
    <property type="evidence" value="ECO:0007669"/>
    <property type="project" value="UniProtKB-KW"/>
</dbReference>
<dbReference type="PANTHER" id="PTHR43861">
    <property type="entry name" value="TRANS-ACONITATE 2-METHYLTRANSFERASE-RELATED"/>
    <property type="match status" value="1"/>
</dbReference>
<dbReference type="AlphaFoldDB" id="A0A7C2R7D7"/>
<dbReference type="GO" id="GO:0032259">
    <property type="term" value="P:methylation"/>
    <property type="evidence" value="ECO:0007669"/>
    <property type="project" value="UniProtKB-KW"/>
</dbReference>
<proteinExistence type="predicted"/>
<dbReference type="Proteomes" id="UP000885753">
    <property type="component" value="Unassembled WGS sequence"/>
</dbReference>
<dbReference type="InterPro" id="IPR029063">
    <property type="entry name" value="SAM-dependent_MTases_sf"/>
</dbReference>
<evidence type="ECO:0000256" key="1">
    <source>
        <dbReference type="ARBA" id="ARBA00022679"/>
    </source>
</evidence>
<keyword evidence="1" id="KW-0808">Transferase</keyword>
<feature type="domain" description="Methyltransferase" evidence="2">
    <location>
        <begin position="65"/>
        <end position="155"/>
    </location>
</feature>
<dbReference type="SUPFAM" id="SSF53335">
    <property type="entry name" value="S-adenosyl-L-methionine-dependent methyltransferases"/>
    <property type="match status" value="1"/>
</dbReference>
<dbReference type="Gene3D" id="3.40.50.150">
    <property type="entry name" value="Vaccinia Virus protein VP39"/>
    <property type="match status" value="1"/>
</dbReference>
<organism evidence="3">
    <name type="scientific">Salinimicrobium catena</name>
    <dbReference type="NCBI Taxonomy" id="390640"/>
    <lineage>
        <taxon>Bacteria</taxon>
        <taxon>Pseudomonadati</taxon>
        <taxon>Bacteroidota</taxon>
        <taxon>Flavobacteriia</taxon>
        <taxon>Flavobacteriales</taxon>
        <taxon>Flavobacteriaceae</taxon>
        <taxon>Salinimicrobium</taxon>
    </lineage>
</organism>
<sequence length="237" mass="27547">MIGVSTKFRSDEREIMDDLDFKGQELESTLNDLDRVNRLLGGYKVTLQGIEKVLGSACFAQSVEITDVGCGNGSMLRQVAKMGRSKGIRMKLKGLDISDHTIEIARKQSKDFPEISFERMDVTSEEFKNTRTDILLCTLTLHHFSDEEIEDLMKIFESSCQMGIVINDLHRSKTAYYLFKLYCAVFMRNEVAKKDGLTSILRGFKRKDLEWYGRNLKMRKQLLSWKWAFRFQWILLK</sequence>